<comment type="caution">
    <text evidence="1">The sequence shown here is derived from an EMBL/GenBank/DDBJ whole genome shotgun (WGS) entry which is preliminary data.</text>
</comment>
<evidence type="ECO:0000313" key="1">
    <source>
        <dbReference type="EMBL" id="GFH14654.1"/>
    </source>
</evidence>
<dbReference type="Proteomes" id="UP000485058">
    <property type="component" value="Unassembled WGS sequence"/>
</dbReference>
<dbReference type="EMBL" id="BLLF01000751">
    <property type="protein sequence ID" value="GFH14654.1"/>
    <property type="molecule type" value="Genomic_DNA"/>
</dbReference>
<name>A0A699Z716_HAELA</name>
<sequence length="101" mass="10397">MTAQEGGTHYCAAAGWVLGGLSRTRLYPRPGYFLPLAGSTPCSGTSTAPVGATCSPHCAACSALHCSPCPATCLAVVLALPWQPCPCPWWAGWAQLPLAQP</sequence>
<reference evidence="1 2" key="1">
    <citation type="submission" date="2020-02" db="EMBL/GenBank/DDBJ databases">
        <title>Draft genome sequence of Haematococcus lacustris strain NIES-144.</title>
        <authorList>
            <person name="Morimoto D."/>
            <person name="Nakagawa S."/>
            <person name="Yoshida T."/>
            <person name="Sawayama S."/>
        </authorList>
    </citation>
    <scope>NUCLEOTIDE SEQUENCE [LARGE SCALE GENOMIC DNA]</scope>
    <source>
        <strain evidence="1 2">NIES-144</strain>
    </source>
</reference>
<dbReference type="AlphaFoldDB" id="A0A699Z716"/>
<proteinExistence type="predicted"/>
<organism evidence="1 2">
    <name type="scientific">Haematococcus lacustris</name>
    <name type="common">Green alga</name>
    <name type="synonym">Haematococcus pluvialis</name>
    <dbReference type="NCBI Taxonomy" id="44745"/>
    <lineage>
        <taxon>Eukaryota</taxon>
        <taxon>Viridiplantae</taxon>
        <taxon>Chlorophyta</taxon>
        <taxon>core chlorophytes</taxon>
        <taxon>Chlorophyceae</taxon>
        <taxon>CS clade</taxon>
        <taxon>Chlamydomonadales</taxon>
        <taxon>Haematococcaceae</taxon>
        <taxon>Haematococcus</taxon>
    </lineage>
</organism>
<accession>A0A699Z716</accession>
<gene>
    <name evidence="1" type="ORF">HaLaN_10752</name>
</gene>
<keyword evidence="2" id="KW-1185">Reference proteome</keyword>
<evidence type="ECO:0000313" key="2">
    <source>
        <dbReference type="Proteomes" id="UP000485058"/>
    </source>
</evidence>
<protein>
    <submittedName>
        <fullName evidence="1">Uncharacterized protein</fullName>
    </submittedName>
</protein>